<keyword evidence="3" id="KW-1185">Reference proteome</keyword>
<gene>
    <name evidence="2" type="ORF">HaLaN_03228</name>
</gene>
<proteinExistence type="predicted"/>
<dbReference type="Proteomes" id="UP000485058">
    <property type="component" value="Unassembled WGS sequence"/>
</dbReference>
<evidence type="ECO:0000256" key="1">
    <source>
        <dbReference type="SAM" id="MobiDB-lite"/>
    </source>
</evidence>
<reference evidence="2 3" key="1">
    <citation type="submission" date="2020-02" db="EMBL/GenBank/DDBJ databases">
        <title>Draft genome sequence of Haematococcus lacustris strain NIES-144.</title>
        <authorList>
            <person name="Morimoto D."/>
            <person name="Nakagawa S."/>
            <person name="Yoshida T."/>
            <person name="Sawayama S."/>
        </authorList>
    </citation>
    <scope>NUCLEOTIDE SEQUENCE [LARGE SCALE GENOMIC DNA]</scope>
    <source>
        <strain evidence="2 3">NIES-144</strain>
    </source>
</reference>
<organism evidence="2 3">
    <name type="scientific">Haematococcus lacustris</name>
    <name type="common">Green alga</name>
    <name type="synonym">Haematococcus pluvialis</name>
    <dbReference type="NCBI Taxonomy" id="44745"/>
    <lineage>
        <taxon>Eukaryota</taxon>
        <taxon>Viridiplantae</taxon>
        <taxon>Chlorophyta</taxon>
        <taxon>core chlorophytes</taxon>
        <taxon>Chlorophyceae</taxon>
        <taxon>CS clade</taxon>
        <taxon>Chlamydomonadales</taxon>
        <taxon>Haematococcaceae</taxon>
        <taxon>Haematococcus</taxon>
    </lineage>
</organism>
<dbReference type="InterPro" id="IPR027417">
    <property type="entry name" value="P-loop_NTPase"/>
</dbReference>
<evidence type="ECO:0000313" key="2">
    <source>
        <dbReference type="EMBL" id="GFH08290.1"/>
    </source>
</evidence>
<dbReference type="AlphaFoldDB" id="A0A699YDR0"/>
<accession>A0A699YDR0</accession>
<comment type="caution">
    <text evidence="2">The sequence shown here is derived from an EMBL/GenBank/DDBJ whole genome shotgun (WGS) entry which is preliminary data.</text>
</comment>
<feature type="non-terminal residue" evidence="2">
    <location>
        <position position="1"/>
    </location>
</feature>
<dbReference type="EMBL" id="BLLF01000151">
    <property type="protein sequence ID" value="GFH08290.1"/>
    <property type="molecule type" value="Genomic_DNA"/>
</dbReference>
<name>A0A699YDR0_HAELA</name>
<dbReference type="Gene3D" id="3.40.50.300">
    <property type="entry name" value="P-loop containing nucleotide triphosphate hydrolases"/>
    <property type="match status" value="1"/>
</dbReference>
<sequence length="74" mass="8188">MQADIAQATAEQREHRRRLPSMRGRDRGLGHRDAALMAKRLRALRHEMMEEVLQGADVICATCVGAGGHWALPG</sequence>
<evidence type="ECO:0000313" key="3">
    <source>
        <dbReference type="Proteomes" id="UP000485058"/>
    </source>
</evidence>
<protein>
    <submittedName>
        <fullName evidence="2">Uncharacterized protein</fullName>
    </submittedName>
</protein>
<feature type="region of interest" description="Disordered" evidence="1">
    <location>
        <begin position="1"/>
        <end position="31"/>
    </location>
</feature>